<gene>
    <name evidence="3" type="ORF">PoB_000238100</name>
</gene>
<reference evidence="3 4" key="1">
    <citation type="journal article" date="2021" name="Elife">
        <title>Chloroplast acquisition without the gene transfer in kleptoplastic sea slugs, Plakobranchus ocellatus.</title>
        <authorList>
            <person name="Maeda T."/>
            <person name="Takahashi S."/>
            <person name="Yoshida T."/>
            <person name="Shimamura S."/>
            <person name="Takaki Y."/>
            <person name="Nagai Y."/>
            <person name="Toyoda A."/>
            <person name="Suzuki Y."/>
            <person name="Arimoto A."/>
            <person name="Ishii H."/>
            <person name="Satoh N."/>
            <person name="Nishiyama T."/>
            <person name="Hasebe M."/>
            <person name="Maruyama T."/>
            <person name="Minagawa J."/>
            <person name="Obokata J."/>
            <person name="Shigenobu S."/>
        </authorList>
    </citation>
    <scope>NUCLEOTIDE SEQUENCE [LARGE SCALE GENOMIC DNA]</scope>
</reference>
<sequence>MKLDQSGPFGPICGQQLHLPSSMPHRIPCSLHQTETACLEWRSRSLGVAYTNRCANTAVNAAASAAATDDDVDGTNDDDDDDVYGNFDDDDDYDDDDDDNDELMMTISMMMMMMMMMIMMMMMMMIMMMMMTITESDVSAIFLTLSLQGEDYQGNSSHVVGWSRRSSMSTVVSRKLS</sequence>
<dbReference type="Proteomes" id="UP000735302">
    <property type="component" value="Unassembled WGS sequence"/>
</dbReference>
<keyword evidence="2" id="KW-0472">Membrane</keyword>
<name>A0AAV3X9L1_9GAST</name>
<feature type="region of interest" description="Disordered" evidence="1">
    <location>
        <begin position="65"/>
        <end position="99"/>
    </location>
</feature>
<evidence type="ECO:0000313" key="3">
    <source>
        <dbReference type="EMBL" id="GFN75875.1"/>
    </source>
</evidence>
<keyword evidence="4" id="KW-1185">Reference proteome</keyword>
<keyword evidence="2" id="KW-1133">Transmembrane helix</keyword>
<dbReference type="EMBL" id="BLXT01000300">
    <property type="protein sequence ID" value="GFN75875.1"/>
    <property type="molecule type" value="Genomic_DNA"/>
</dbReference>
<comment type="caution">
    <text evidence="3">The sequence shown here is derived from an EMBL/GenBank/DDBJ whole genome shotgun (WGS) entry which is preliminary data.</text>
</comment>
<evidence type="ECO:0000256" key="2">
    <source>
        <dbReference type="SAM" id="Phobius"/>
    </source>
</evidence>
<feature type="transmembrane region" description="Helical" evidence="2">
    <location>
        <begin position="103"/>
        <end position="126"/>
    </location>
</feature>
<feature type="compositionally biased region" description="Acidic residues" evidence="1">
    <location>
        <begin position="68"/>
        <end position="99"/>
    </location>
</feature>
<keyword evidence="2" id="KW-0812">Transmembrane</keyword>
<organism evidence="3 4">
    <name type="scientific">Plakobranchus ocellatus</name>
    <dbReference type="NCBI Taxonomy" id="259542"/>
    <lineage>
        <taxon>Eukaryota</taxon>
        <taxon>Metazoa</taxon>
        <taxon>Spiralia</taxon>
        <taxon>Lophotrochozoa</taxon>
        <taxon>Mollusca</taxon>
        <taxon>Gastropoda</taxon>
        <taxon>Heterobranchia</taxon>
        <taxon>Euthyneura</taxon>
        <taxon>Panpulmonata</taxon>
        <taxon>Sacoglossa</taxon>
        <taxon>Placobranchoidea</taxon>
        <taxon>Plakobranchidae</taxon>
        <taxon>Plakobranchus</taxon>
    </lineage>
</organism>
<accession>A0AAV3X9L1</accession>
<proteinExistence type="predicted"/>
<dbReference type="AlphaFoldDB" id="A0AAV3X9L1"/>
<protein>
    <submittedName>
        <fullName evidence="3">Uncharacterized protein</fullName>
    </submittedName>
</protein>
<evidence type="ECO:0000313" key="4">
    <source>
        <dbReference type="Proteomes" id="UP000735302"/>
    </source>
</evidence>
<evidence type="ECO:0000256" key="1">
    <source>
        <dbReference type="SAM" id="MobiDB-lite"/>
    </source>
</evidence>